<evidence type="ECO:0000313" key="2">
    <source>
        <dbReference type="Proteomes" id="UP000221165"/>
    </source>
</evidence>
<dbReference type="GeneID" id="94430748"/>
<gene>
    <name evidence="1" type="ORF">CSUI_007391</name>
</gene>
<evidence type="ECO:0000313" key="1">
    <source>
        <dbReference type="EMBL" id="PHJ18783.1"/>
    </source>
</evidence>
<reference evidence="1 2" key="1">
    <citation type="journal article" date="2017" name="Int. J. Parasitol.">
        <title>The genome of the protozoan parasite Cystoisospora suis and a reverse vaccinology approach to identify vaccine candidates.</title>
        <authorList>
            <person name="Palmieri N."/>
            <person name="Shrestha A."/>
            <person name="Ruttkowski B."/>
            <person name="Beck T."/>
            <person name="Vogl C."/>
            <person name="Tomley F."/>
            <person name="Blake D.P."/>
            <person name="Joachim A."/>
        </authorList>
    </citation>
    <scope>NUCLEOTIDE SEQUENCE [LARGE SCALE GENOMIC DNA]</scope>
    <source>
        <strain evidence="1 2">Wien I</strain>
    </source>
</reference>
<keyword evidence="2" id="KW-1185">Reference proteome</keyword>
<dbReference type="Proteomes" id="UP000221165">
    <property type="component" value="Unassembled WGS sequence"/>
</dbReference>
<dbReference type="VEuPathDB" id="ToxoDB:CSUI_007391"/>
<dbReference type="RefSeq" id="XP_067920488.1">
    <property type="nucleotide sequence ID" value="XM_068067537.1"/>
</dbReference>
<feature type="non-terminal residue" evidence="1">
    <location>
        <position position="1"/>
    </location>
</feature>
<comment type="caution">
    <text evidence="1">The sequence shown here is derived from an EMBL/GenBank/DDBJ whole genome shotgun (WGS) entry which is preliminary data.</text>
</comment>
<dbReference type="AlphaFoldDB" id="A0A2C6KR31"/>
<accession>A0A2C6KR31</accession>
<sequence length="34" mass="4161">WTVQEARRWTQDVCITVHRVYVYDHIHAVCCLQM</sequence>
<protein>
    <submittedName>
        <fullName evidence="1">Uncharacterized protein</fullName>
    </submittedName>
</protein>
<organism evidence="1 2">
    <name type="scientific">Cystoisospora suis</name>
    <dbReference type="NCBI Taxonomy" id="483139"/>
    <lineage>
        <taxon>Eukaryota</taxon>
        <taxon>Sar</taxon>
        <taxon>Alveolata</taxon>
        <taxon>Apicomplexa</taxon>
        <taxon>Conoidasida</taxon>
        <taxon>Coccidia</taxon>
        <taxon>Eucoccidiorida</taxon>
        <taxon>Eimeriorina</taxon>
        <taxon>Sarcocystidae</taxon>
        <taxon>Cystoisospora</taxon>
    </lineage>
</organism>
<dbReference type="EMBL" id="MIGC01003894">
    <property type="protein sequence ID" value="PHJ18783.1"/>
    <property type="molecule type" value="Genomic_DNA"/>
</dbReference>
<proteinExistence type="predicted"/>
<name>A0A2C6KR31_9APIC</name>